<feature type="compositionally biased region" description="Polar residues" evidence="1">
    <location>
        <begin position="1"/>
        <end position="11"/>
    </location>
</feature>
<dbReference type="AlphaFoldDB" id="D7FYH5"/>
<feature type="region of interest" description="Disordered" evidence="1">
    <location>
        <begin position="1"/>
        <end position="57"/>
    </location>
</feature>
<keyword evidence="2" id="KW-0812">Transmembrane</keyword>
<sequence>MTFRASLSSTPAFHGRNRKAMSTRRLGFREGEGGMNEGGRNGGAVGGKEGGGEGEAVAARRTRFARPAAVLRFVRQAVERGVSKSSKGTRARVAAWRRRMSVALIGVAAAVMMMTASAGPAQALFGIGGRKEAPVTRLTYMPESIYQEREELQKFCETPQQDRLFDSNDMTAFEEELDGIDMFSNKVAPSYGARESFRLKYARHVEDFIAMDEGKLATGSFGVASFALIGGLAVVVGGTVLGGFTWACRAFINMAREEEIFLYGEEISVDATEKPDEELDDLDEDFDLDDDDMEDYSAPGSASGAGGNPPPPSTPPSGSGGDGDAGGADSSGDDLLGM</sequence>
<accession>D7FYH5</accession>
<feature type="transmembrane region" description="Helical" evidence="2">
    <location>
        <begin position="102"/>
        <end position="125"/>
    </location>
</feature>
<dbReference type="Proteomes" id="UP000002630">
    <property type="component" value="Unassembled WGS sequence"/>
</dbReference>
<feature type="region of interest" description="Disordered" evidence="1">
    <location>
        <begin position="272"/>
        <end position="338"/>
    </location>
</feature>
<evidence type="ECO:0000313" key="4">
    <source>
        <dbReference type="Proteomes" id="UP000002630"/>
    </source>
</evidence>
<feature type="compositionally biased region" description="Acidic residues" evidence="1">
    <location>
        <begin position="275"/>
        <end position="295"/>
    </location>
</feature>
<evidence type="ECO:0000313" key="3">
    <source>
        <dbReference type="EMBL" id="CBJ32517.1"/>
    </source>
</evidence>
<feature type="compositionally biased region" description="Gly residues" evidence="1">
    <location>
        <begin position="33"/>
        <end position="49"/>
    </location>
</feature>
<evidence type="ECO:0000256" key="2">
    <source>
        <dbReference type="SAM" id="Phobius"/>
    </source>
</evidence>
<organism evidence="3 4">
    <name type="scientific">Ectocarpus siliculosus</name>
    <name type="common">Brown alga</name>
    <name type="synonym">Conferva siliculosa</name>
    <dbReference type="NCBI Taxonomy" id="2880"/>
    <lineage>
        <taxon>Eukaryota</taxon>
        <taxon>Sar</taxon>
        <taxon>Stramenopiles</taxon>
        <taxon>Ochrophyta</taxon>
        <taxon>PX clade</taxon>
        <taxon>Phaeophyceae</taxon>
        <taxon>Ectocarpales</taxon>
        <taxon>Ectocarpaceae</taxon>
        <taxon>Ectocarpus</taxon>
    </lineage>
</organism>
<name>D7FYH5_ECTSI</name>
<protein>
    <submittedName>
        <fullName evidence="3">Uncharacterized protein</fullName>
    </submittedName>
</protein>
<dbReference type="EMBL" id="FN649760">
    <property type="protein sequence ID" value="CBJ32517.1"/>
    <property type="molecule type" value="Genomic_DNA"/>
</dbReference>
<keyword evidence="2" id="KW-0472">Membrane</keyword>
<evidence type="ECO:0000256" key="1">
    <source>
        <dbReference type="SAM" id="MobiDB-lite"/>
    </source>
</evidence>
<dbReference type="InParanoid" id="D7FYH5"/>
<gene>
    <name evidence="3" type="ORF">Esi_0344_0019</name>
</gene>
<dbReference type="OrthoDB" id="10430303at2759"/>
<keyword evidence="2" id="KW-1133">Transmembrane helix</keyword>
<keyword evidence="4" id="KW-1185">Reference proteome</keyword>
<reference evidence="3 4" key="1">
    <citation type="journal article" date="2010" name="Nature">
        <title>The Ectocarpus genome and the independent evolution of multicellularity in brown algae.</title>
        <authorList>
            <person name="Cock J.M."/>
            <person name="Sterck L."/>
            <person name="Rouze P."/>
            <person name="Scornet D."/>
            <person name="Allen A.E."/>
            <person name="Amoutzias G."/>
            <person name="Anthouard V."/>
            <person name="Artiguenave F."/>
            <person name="Aury J.M."/>
            <person name="Badger J.H."/>
            <person name="Beszteri B."/>
            <person name="Billiau K."/>
            <person name="Bonnet E."/>
            <person name="Bothwell J.H."/>
            <person name="Bowler C."/>
            <person name="Boyen C."/>
            <person name="Brownlee C."/>
            <person name="Carrano C.J."/>
            <person name="Charrier B."/>
            <person name="Cho G.Y."/>
            <person name="Coelho S.M."/>
            <person name="Collen J."/>
            <person name="Corre E."/>
            <person name="Da Silva C."/>
            <person name="Delage L."/>
            <person name="Delaroque N."/>
            <person name="Dittami S.M."/>
            <person name="Doulbeau S."/>
            <person name="Elias M."/>
            <person name="Farnham G."/>
            <person name="Gachon C.M."/>
            <person name="Gschloessl B."/>
            <person name="Heesch S."/>
            <person name="Jabbari K."/>
            <person name="Jubin C."/>
            <person name="Kawai H."/>
            <person name="Kimura K."/>
            <person name="Kloareg B."/>
            <person name="Kupper F.C."/>
            <person name="Lang D."/>
            <person name="Le Bail A."/>
            <person name="Leblanc C."/>
            <person name="Lerouge P."/>
            <person name="Lohr M."/>
            <person name="Lopez P.J."/>
            <person name="Martens C."/>
            <person name="Maumus F."/>
            <person name="Michel G."/>
            <person name="Miranda-Saavedra D."/>
            <person name="Morales J."/>
            <person name="Moreau H."/>
            <person name="Motomura T."/>
            <person name="Nagasato C."/>
            <person name="Napoli C.A."/>
            <person name="Nelson D.R."/>
            <person name="Nyvall-Collen P."/>
            <person name="Peters A.F."/>
            <person name="Pommier C."/>
            <person name="Potin P."/>
            <person name="Poulain J."/>
            <person name="Quesneville H."/>
            <person name="Read B."/>
            <person name="Rensing S.A."/>
            <person name="Ritter A."/>
            <person name="Rousvoal S."/>
            <person name="Samanta M."/>
            <person name="Samson G."/>
            <person name="Schroeder D.C."/>
            <person name="Segurens B."/>
            <person name="Strittmatter M."/>
            <person name="Tonon T."/>
            <person name="Tregear J.W."/>
            <person name="Valentin K."/>
            <person name="von Dassow P."/>
            <person name="Yamagishi T."/>
            <person name="Van de Peer Y."/>
            <person name="Wincker P."/>
        </authorList>
    </citation>
    <scope>NUCLEOTIDE SEQUENCE [LARGE SCALE GENOMIC DNA]</scope>
    <source>
        <strain evidence="4">Ec32 / CCAP1310/4</strain>
    </source>
</reference>
<proteinExistence type="predicted"/>
<feature type="compositionally biased region" description="Low complexity" evidence="1">
    <location>
        <begin position="327"/>
        <end position="338"/>
    </location>
</feature>
<feature type="transmembrane region" description="Helical" evidence="2">
    <location>
        <begin position="221"/>
        <end position="247"/>
    </location>
</feature>